<evidence type="ECO:0000256" key="1">
    <source>
        <dbReference type="ARBA" id="ARBA00022614"/>
    </source>
</evidence>
<feature type="signal peptide" evidence="3">
    <location>
        <begin position="1"/>
        <end position="19"/>
    </location>
</feature>
<dbReference type="PANTHER" id="PTHR24366:SF96">
    <property type="entry name" value="LEUCINE RICH REPEAT CONTAINING 53"/>
    <property type="match status" value="1"/>
</dbReference>
<gene>
    <name evidence="4" type="ORF">OSB1V03_LOCUS733</name>
</gene>
<organism evidence="4">
    <name type="scientific">Medioppia subpectinata</name>
    <dbReference type="NCBI Taxonomy" id="1979941"/>
    <lineage>
        <taxon>Eukaryota</taxon>
        <taxon>Metazoa</taxon>
        <taxon>Ecdysozoa</taxon>
        <taxon>Arthropoda</taxon>
        <taxon>Chelicerata</taxon>
        <taxon>Arachnida</taxon>
        <taxon>Acari</taxon>
        <taxon>Acariformes</taxon>
        <taxon>Sarcoptiformes</taxon>
        <taxon>Oribatida</taxon>
        <taxon>Brachypylina</taxon>
        <taxon>Oppioidea</taxon>
        <taxon>Oppiidae</taxon>
        <taxon>Medioppia</taxon>
    </lineage>
</organism>
<dbReference type="InterPro" id="IPR032675">
    <property type="entry name" value="LRR_dom_sf"/>
</dbReference>
<dbReference type="EMBL" id="OC854749">
    <property type="protein sequence ID" value="CAD7620239.1"/>
    <property type="molecule type" value="Genomic_DNA"/>
</dbReference>
<name>A0A7R9PTI3_9ACAR</name>
<reference evidence="4" key="1">
    <citation type="submission" date="2020-11" db="EMBL/GenBank/DDBJ databases">
        <authorList>
            <person name="Tran Van P."/>
        </authorList>
    </citation>
    <scope>NUCLEOTIDE SEQUENCE</scope>
</reference>
<dbReference type="AlphaFoldDB" id="A0A7R9PTI3"/>
<dbReference type="InterPro" id="IPR001611">
    <property type="entry name" value="Leu-rich_rpt"/>
</dbReference>
<evidence type="ECO:0000256" key="2">
    <source>
        <dbReference type="ARBA" id="ARBA00022737"/>
    </source>
</evidence>
<dbReference type="EMBL" id="CAJPIZ010000174">
    <property type="protein sequence ID" value="CAG2100669.1"/>
    <property type="molecule type" value="Genomic_DNA"/>
</dbReference>
<dbReference type="InterPro" id="IPR026906">
    <property type="entry name" value="LRR_5"/>
</dbReference>
<dbReference type="Pfam" id="PF13855">
    <property type="entry name" value="LRR_8"/>
    <property type="match status" value="1"/>
</dbReference>
<dbReference type="PANTHER" id="PTHR24366">
    <property type="entry name" value="IG(IMMUNOGLOBULIN) AND LRR(LEUCINE RICH REPEAT) DOMAINS"/>
    <property type="match status" value="1"/>
</dbReference>
<dbReference type="Pfam" id="PF13306">
    <property type="entry name" value="LRR_5"/>
    <property type="match status" value="1"/>
</dbReference>
<dbReference type="OrthoDB" id="6505224at2759"/>
<sequence>MVIKELVILSSLLVIIIKCEPNYERIDCNSATFLYPCRCLNDPRNEAKVETINCTGGPLELKQISQELNDRLLGDRKYPKSYKIQKLVIQNTPIQQIRSKVFERIPFVEIIIKDNHELHYIDRNAFNGSADSLEVINLIDNRKLAEASHTAADLWILLSKFVKLREIKVTGNGITSIPSHAFRSVDGQRDRLKHIDLSHNQIHTIGDFAFEALTSPSLDLIFSHNKIRTIGKNVFRFQESREVIRMIDLSHNQLYSQSFDVESFSRMGRPLAILSLKDNKMDALSEKTFGPLFDRSDKNYFVLEVVGNNIHCDCPLGWTVRTKYCYTDKSVPVSHQIVSLKCGPKSISQYDFSYCSQMEERLSPSCRTSGHNTAIPLLQTNHKLFAFTIMSALIMFSF</sequence>
<evidence type="ECO:0000256" key="3">
    <source>
        <dbReference type="SAM" id="SignalP"/>
    </source>
</evidence>
<proteinExistence type="predicted"/>
<dbReference type="Gene3D" id="3.80.10.10">
    <property type="entry name" value="Ribonuclease Inhibitor"/>
    <property type="match status" value="1"/>
</dbReference>
<keyword evidence="2" id="KW-0677">Repeat</keyword>
<dbReference type="SUPFAM" id="SSF52058">
    <property type="entry name" value="L domain-like"/>
    <property type="match status" value="1"/>
</dbReference>
<accession>A0A7R9PTI3</accession>
<evidence type="ECO:0000313" key="4">
    <source>
        <dbReference type="EMBL" id="CAD7620239.1"/>
    </source>
</evidence>
<protein>
    <submittedName>
        <fullName evidence="4">Uncharacterized protein</fullName>
    </submittedName>
</protein>
<keyword evidence="5" id="KW-1185">Reference proteome</keyword>
<dbReference type="PROSITE" id="PS51450">
    <property type="entry name" value="LRR"/>
    <property type="match status" value="1"/>
</dbReference>
<keyword evidence="3" id="KW-0732">Signal</keyword>
<dbReference type="Proteomes" id="UP000759131">
    <property type="component" value="Unassembled WGS sequence"/>
</dbReference>
<feature type="chain" id="PRO_5036403699" evidence="3">
    <location>
        <begin position="20"/>
        <end position="398"/>
    </location>
</feature>
<evidence type="ECO:0000313" key="5">
    <source>
        <dbReference type="Proteomes" id="UP000759131"/>
    </source>
</evidence>
<keyword evidence="1" id="KW-0433">Leucine-rich repeat</keyword>